<keyword evidence="1" id="KW-0472">Membrane</keyword>
<evidence type="ECO:0000313" key="2">
    <source>
        <dbReference type="EMBL" id="GBG61775.1"/>
    </source>
</evidence>
<feature type="transmembrane region" description="Helical" evidence="1">
    <location>
        <begin position="291"/>
        <end position="310"/>
    </location>
</feature>
<dbReference type="GO" id="GO:0016730">
    <property type="term" value="F:oxidoreductase activity, acting on iron-sulfur proteins as donors"/>
    <property type="evidence" value="ECO:0007669"/>
    <property type="project" value="InterPro"/>
</dbReference>
<comment type="caution">
    <text evidence="2">The sequence shown here is derived from an EMBL/GenBank/DDBJ whole genome shotgun (WGS) entry which is preliminary data.</text>
</comment>
<keyword evidence="1" id="KW-1133">Transmembrane helix</keyword>
<dbReference type="GO" id="GO:0009773">
    <property type="term" value="P:photosynthetic electron transport in photosystem I"/>
    <property type="evidence" value="ECO:0007669"/>
    <property type="project" value="InterPro"/>
</dbReference>
<dbReference type="AlphaFoldDB" id="A0A388JVG6"/>
<dbReference type="PANTHER" id="PTHR31032:SF1">
    <property type="entry name" value="PGR5-LIKE PROTEIN 1B, CHLOROPLASTIC"/>
    <property type="match status" value="1"/>
</dbReference>
<protein>
    <recommendedName>
        <fullName evidence="4">PGR5-like protein 1A, chloroplastic</fullName>
    </recommendedName>
</protein>
<dbReference type="EMBL" id="BFEA01000023">
    <property type="protein sequence ID" value="GBG61775.1"/>
    <property type="molecule type" value="Genomic_DNA"/>
</dbReference>
<evidence type="ECO:0000313" key="3">
    <source>
        <dbReference type="Proteomes" id="UP000265515"/>
    </source>
</evidence>
<dbReference type="Gramene" id="GBG61775">
    <property type="protein sequence ID" value="GBG61775"/>
    <property type="gene ID" value="CBR_g23735"/>
</dbReference>
<sequence length="385" mass="41892">MAGSLTSVQSHSLCKGRLGQVIIAEASGSGRETWHHSGYGCRRFSSLAGGAGITRVIQEGTVAASKRMTAWQNGGQIRWTAGRSAGKGAERGRRGEALPPASGLGFAAVLRPIGWRAQRSSGLRGLRTTGTRRNRLPLVIMEAGGGPAGTTTDNKAVENGVEDAKILPYCDITNKDEQKSLGEMEQEFLEALQMFLEVSMAYRDGRSVISDEEYDKLKIELKKQGSKVVLGGPRCSLRSRKVYSDLMVDYLRMTLLNLPAVLIALGIVFFLDDITGFEITYLLELPEPYSFLFTWLVVLPSTYVIARGLTDIVIKDAIILKGPCPECGHENISFFGTILTVAGNSGVNEVQCASCKADLLYDREMRQIEINENKKAAPPKKKGPC</sequence>
<dbReference type="OrthoDB" id="38589at2759"/>
<gene>
    <name evidence="2" type="ORF">CBR_g23735</name>
</gene>
<evidence type="ECO:0008006" key="4">
    <source>
        <dbReference type="Google" id="ProtNLM"/>
    </source>
</evidence>
<name>A0A388JVG6_CHABU</name>
<proteinExistence type="predicted"/>
<dbReference type="GO" id="GO:0009535">
    <property type="term" value="C:chloroplast thylakoid membrane"/>
    <property type="evidence" value="ECO:0007669"/>
    <property type="project" value="InterPro"/>
</dbReference>
<dbReference type="STRING" id="69332.A0A388JVG6"/>
<dbReference type="PANTHER" id="PTHR31032">
    <property type="entry name" value="PGR5-LIKE PROTEIN 1B, CHLOROPLASTIC"/>
    <property type="match status" value="1"/>
</dbReference>
<dbReference type="InterPro" id="IPR039987">
    <property type="entry name" value="PGRL1"/>
</dbReference>
<evidence type="ECO:0000256" key="1">
    <source>
        <dbReference type="SAM" id="Phobius"/>
    </source>
</evidence>
<reference evidence="2 3" key="1">
    <citation type="journal article" date="2018" name="Cell">
        <title>The Chara Genome: Secondary Complexity and Implications for Plant Terrestrialization.</title>
        <authorList>
            <person name="Nishiyama T."/>
            <person name="Sakayama H."/>
            <person name="Vries J.D."/>
            <person name="Buschmann H."/>
            <person name="Saint-Marcoux D."/>
            <person name="Ullrich K.K."/>
            <person name="Haas F.B."/>
            <person name="Vanderstraeten L."/>
            <person name="Becker D."/>
            <person name="Lang D."/>
            <person name="Vosolsobe S."/>
            <person name="Rombauts S."/>
            <person name="Wilhelmsson P.K.I."/>
            <person name="Janitza P."/>
            <person name="Kern R."/>
            <person name="Heyl A."/>
            <person name="Rumpler F."/>
            <person name="Villalobos L.I.A.C."/>
            <person name="Clay J.M."/>
            <person name="Skokan R."/>
            <person name="Toyoda A."/>
            <person name="Suzuki Y."/>
            <person name="Kagoshima H."/>
            <person name="Schijlen E."/>
            <person name="Tajeshwar N."/>
            <person name="Catarino B."/>
            <person name="Hetherington A.J."/>
            <person name="Saltykova A."/>
            <person name="Bonnot C."/>
            <person name="Breuninger H."/>
            <person name="Symeonidi A."/>
            <person name="Radhakrishnan G.V."/>
            <person name="Van Nieuwerburgh F."/>
            <person name="Deforce D."/>
            <person name="Chang C."/>
            <person name="Karol K.G."/>
            <person name="Hedrich R."/>
            <person name="Ulvskov P."/>
            <person name="Glockner G."/>
            <person name="Delwiche C.F."/>
            <person name="Petrasek J."/>
            <person name="Van de Peer Y."/>
            <person name="Friml J."/>
            <person name="Beilby M."/>
            <person name="Dolan L."/>
            <person name="Kohara Y."/>
            <person name="Sugano S."/>
            <person name="Fujiyama A."/>
            <person name="Delaux P.-M."/>
            <person name="Quint M."/>
            <person name="TheiBen G."/>
            <person name="Hagemann M."/>
            <person name="Harholt J."/>
            <person name="Dunand C."/>
            <person name="Zachgo S."/>
            <person name="Langdale J."/>
            <person name="Maumus F."/>
            <person name="Straeten D.V.D."/>
            <person name="Gould S.B."/>
            <person name="Rensing S.A."/>
        </authorList>
    </citation>
    <scope>NUCLEOTIDE SEQUENCE [LARGE SCALE GENOMIC DNA]</scope>
    <source>
        <strain evidence="2 3">S276</strain>
    </source>
</reference>
<keyword evidence="3" id="KW-1185">Reference proteome</keyword>
<keyword evidence="1" id="KW-0812">Transmembrane</keyword>
<dbReference type="Proteomes" id="UP000265515">
    <property type="component" value="Unassembled WGS sequence"/>
</dbReference>
<accession>A0A388JVG6</accession>
<organism evidence="2 3">
    <name type="scientific">Chara braunii</name>
    <name type="common">Braun's stonewort</name>
    <dbReference type="NCBI Taxonomy" id="69332"/>
    <lineage>
        <taxon>Eukaryota</taxon>
        <taxon>Viridiplantae</taxon>
        <taxon>Streptophyta</taxon>
        <taxon>Charophyceae</taxon>
        <taxon>Charales</taxon>
        <taxon>Characeae</taxon>
        <taxon>Chara</taxon>
    </lineage>
</organism>
<feature type="transmembrane region" description="Helical" evidence="1">
    <location>
        <begin position="250"/>
        <end position="271"/>
    </location>
</feature>